<sequence>MSAWLDSLVNNGQTSAERQAKYRLARSLGANPSWAASMRDWHWAKIGRFYGKEVMTRREMWSD</sequence>
<organism evidence="1">
    <name type="scientific">viral metagenome</name>
    <dbReference type="NCBI Taxonomy" id="1070528"/>
    <lineage>
        <taxon>unclassified sequences</taxon>
        <taxon>metagenomes</taxon>
        <taxon>organismal metagenomes</taxon>
    </lineage>
</organism>
<reference evidence="1" key="1">
    <citation type="submission" date="2020-03" db="EMBL/GenBank/DDBJ databases">
        <title>The deep terrestrial virosphere.</title>
        <authorList>
            <person name="Holmfeldt K."/>
            <person name="Nilsson E."/>
            <person name="Simone D."/>
            <person name="Lopez-Fernandez M."/>
            <person name="Wu X."/>
            <person name="de Brujin I."/>
            <person name="Lundin D."/>
            <person name="Andersson A."/>
            <person name="Bertilsson S."/>
            <person name="Dopson M."/>
        </authorList>
    </citation>
    <scope>NUCLEOTIDE SEQUENCE</scope>
    <source>
        <strain evidence="1">MM415B05976</strain>
    </source>
</reference>
<dbReference type="AlphaFoldDB" id="A0A6M3LW25"/>
<name>A0A6M3LW25_9ZZZZ</name>
<accession>A0A6M3LW25</accession>
<proteinExistence type="predicted"/>
<gene>
    <name evidence="1" type="ORF">MM415B05976_0002</name>
</gene>
<evidence type="ECO:0000313" key="1">
    <source>
        <dbReference type="EMBL" id="QJA97752.1"/>
    </source>
</evidence>
<dbReference type="EMBL" id="MT143522">
    <property type="protein sequence ID" value="QJA97752.1"/>
    <property type="molecule type" value="Genomic_DNA"/>
</dbReference>
<protein>
    <submittedName>
        <fullName evidence="1">Uncharacterized protein</fullName>
    </submittedName>
</protein>